<dbReference type="EMBL" id="JBHUEH010000032">
    <property type="protein sequence ID" value="MFD1887823.1"/>
    <property type="molecule type" value="Genomic_DNA"/>
</dbReference>
<proteinExistence type="predicted"/>
<evidence type="ECO:0000313" key="3">
    <source>
        <dbReference type="Proteomes" id="UP001597233"/>
    </source>
</evidence>
<accession>A0ABW4RQU5</accession>
<feature type="region of interest" description="Disordered" evidence="1">
    <location>
        <begin position="1"/>
        <end position="37"/>
    </location>
</feature>
<sequence>MTYSEKSPRPYRESSAHKVLNPNLSTPSPSPASGQTKIDVHQLQKYVGNQAVAQSIMKHTTMTNIQPNALVNSNLLSPSSAIIQRQLGSPYVPKNNYILYLLNKHAKSFNDYMNEVSKQVDNARELIVTRAFANIPPVDGYMSELLDNFDKEKKIKDKKEFEDYRKIGRQAGYWIESYVTKVINIQPANGLKVIYQAKRGDTRPDIVVSAEDDFGKYIEIAWLDITSSSDQSTNHILQKAGNWGQALYARELLYAPIKIDPTDRTPVPAANANLKKLSEMAEALRIQNQQRHLALFKKHSWSLYSGLRDVFYEVKQQEINYIKSAKVGDHKKRISKNKLSTRPPRRKGLRTRDPNVRYTFKSASVDKKYSPEKSHNRYYQRSKEFFEHYIGKSDITRTEIASFIMGWNGILSRYEKNTKDNTYSGYLLSKTQAGAIVSDASGADGEVLVNEWLPI</sequence>
<name>A0ABW4RQU5_9BACL</name>
<dbReference type="RefSeq" id="WP_347323891.1">
    <property type="nucleotide sequence ID" value="NZ_JBCGUH010000002.1"/>
</dbReference>
<feature type="compositionally biased region" description="Low complexity" evidence="1">
    <location>
        <begin position="20"/>
        <end position="33"/>
    </location>
</feature>
<gene>
    <name evidence="2" type="ORF">ACFSC9_20290</name>
</gene>
<protein>
    <submittedName>
        <fullName evidence="2">Uncharacterized protein</fullName>
    </submittedName>
</protein>
<dbReference type="Proteomes" id="UP001597233">
    <property type="component" value="Unassembled WGS sequence"/>
</dbReference>
<organism evidence="2 3">
    <name type="scientific">Paenibacillus wenxiniae</name>
    <dbReference type="NCBI Taxonomy" id="1636843"/>
    <lineage>
        <taxon>Bacteria</taxon>
        <taxon>Bacillati</taxon>
        <taxon>Bacillota</taxon>
        <taxon>Bacilli</taxon>
        <taxon>Bacillales</taxon>
        <taxon>Paenibacillaceae</taxon>
        <taxon>Paenibacillus</taxon>
    </lineage>
</organism>
<evidence type="ECO:0000313" key="2">
    <source>
        <dbReference type="EMBL" id="MFD1887823.1"/>
    </source>
</evidence>
<comment type="caution">
    <text evidence="2">The sequence shown here is derived from an EMBL/GenBank/DDBJ whole genome shotgun (WGS) entry which is preliminary data.</text>
</comment>
<feature type="compositionally biased region" description="Basic and acidic residues" evidence="1">
    <location>
        <begin position="1"/>
        <end position="16"/>
    </location>
</feature>
<keyword evidence="3" id="KW-1185">Reference proteome</keyword>
<reference evidence="3" key="1">
    <citation type="journal article" date="2019" name="Int. J. Syst. Evol. Microbiol.">
        <title>The Global Catalogue of Microorganisms (GCM) 10K type strain sequencing project: providing services to taxonomists for standard genome sequencing and annotation.</title>
        <authorList>
            <consortium name="The Broad Institute Genomics Platform"/>
            <consortium name="The Broad Institute Genome Sequencing Center for Infectious Disease"/>
            <person name="Wu L."/>
            <person name="Ma J."/>
        </authorList>
    </citation>
    <scope>NUCLEOTIDE SEQUENCE [LARGE SCALE GENOMIC DNA]</scope>
    <source>
        <strain evidence="3">CCUG 54950</strain>
    </source>
</reference>
<feature type="region of interest" description="Disordered" evidence="1">
    <location>
        <begin position="332"/>
        <end position="353"/>
    </location>
</feature>
<evidence type="ECO:0000256" key="1">
    <source>
        <dbReference type="SAM" id="MobiDB-lite"/>
    </source>
</evidence>